<dbReference type="AlphaFoldDB" id="A0A9D1I8F7"/>
<protein>
    <recommendedName>
        <fullName evidence="3">Shikimate kinase</fullName>
    </recommendedName>
</protein>
<evidence type="ECO:0000313" key="2">
    <source>
        <dbReference type="Proteomes" id="UP000824089"/>
    </source>
</evidence>
<sequence length="74" mass="8368">MRQNGTIVLLNRPLHELPVAGRPISMSCDLVRLEKERLPLYQSWKDVSVKSGNPEETTRSIISLLLPQQQISEG</sequence>
<reference evidence="1" key="1">
    <citation type="submission" date="2020-10" db="EMBL/GenBank/DDBJ databases">
        <authorList>
            <person name="Gilroy R."/>
        </authorList>
    </citation>
    <scope>NUCLEOTIDE SEQUENCE</scope>
    <source>
        <strain evidence="1">CHK195-4489</strain>
    </source>
</reference>
<accession>A0A9D1I8F7</accession>
<evidence type="ECO:0008006" key="3">
    <source>
        <dbReference type="Google" id="ProtNLM"/>
    </source>
</evidence>
<gene>
    <name evidence="1" type="ORF">IAD50_07580</name>
</gene>
<dbReference type="EMBL" id="DVMM01000161">
    <property type="protein sequence ID" value="HIU30139.1"/>
    <property type="molecule type" value="Genomic_DNA"/>
</dbReference>
<evidence type="ECO:0000313" key="1">
    <source>
        <dbReference type="EMBL" id="HIU30139.1"/>
    </source>
</evidence>
<proteinExistence type="predicted"/>
<name>A0A9D1I8F7_9CLOT</name>
<comment type="caution">
    <text evidence="1">The sequence shown here is derived from an EMBL/GenBank/DDBJ whole genome shotgun (WGS) entry which is preliminary data.</text>
</comment>
<dbReference type="Proteomes" id="UP000824089">
    <property type="component" value="Unassembled WGS sequence"/>
</dbReference>
<organism evidence="1 2">
    <name type="scientific">Candidatus Egerieisoma faecipullorum</name>
    <dbReference type="NCBI Taxonomy" id="2840963"/>
    <lineage>
        <taxon>Bacteria</taxon>
        <taxon>Bacillati</taxon>
        <taxon>Bacillota</taxon>
        <taxon>Clostridia</taxon>
        <taxon>Eubacteriales</taxon>
        <taxon>Clostridiaceae</taxon>
        <taxon>Clostridiaceae incertae sedis</taxon>
        <taxon>Candidatus Egerieisoma</taxon>
    </lineage>
</organism>
<reference evidence="1" key="2">
    <citation type="journal article" date="2021" name="PeerJ">
        <title>Extensive microbial diversity within the chicken gut microbiome revealed by metagenomics and culture.</title>
        <authorList>
            <person name="Gilroy R."/>
            <person name="Ravi A."/>
            <person name="Getino M."/>
            <person name="Pursley I."/>
            <person name="Horton D.L."/>
            <person name="Alikhan N.F."/>
            <person name="Baker D."/>
            <person name="Gharbi K."/>
            <person name="Hall N."/>
            <person name="Watson M."/>
            <person name="Adriaenssens E.M."/>
            <person name="Foster-Nyarko E."/>
            <person name="Jarju S."/>
            <person name="Secka A."/>
            <person name="Antonio M."/>
            <person name="Oren A."/>
            <person name="Chaudhuri R.R."/>
            <person name="La Ragione R."/>
            <person name="Hildebrand F."/>
            <person name="Pallen M.J."/>
        </authorList>
    </citation>
    <scope>NUCLEOTIDE SEQUENCE</scope>
    <source>
        <strain evidence="1">CHK195-4489</strain>
    </source>
</reference>